<comment type="caution">
    <text evidence="1">The sequence shown here is derived from an EMBL/GenBank/DDBJ whole genome shotgun (WGS) entry which is preliminary data.</text>
</comment>
<organism evidence="1 2">
    <name type="scientific">Trifolium medium</name>
    <dbReference type="NCBI Taxonomy" id="97028"/>
    <lineage>
        <taxon>Eukaryota</taxon>
        <taxon>Viridiplantae</taxon>
        <taxon>Streptophyta</taxon>
        <taxon>Embryophyta</taxon>
        <taxon>Tracheophyta</taxon>
        <taxon>Spermatophyta</taxon>
        <taxon>Magnoliopsida</taxon>
        <taxon>eudicotyledons</taxon>
        <taxon>Gunneridae</taxon>
        <taxon>Pentapetalae</taxon>
        <taxon>rosids</taxon>
        <taxon>fabids</taxon>
        <taxon>Fabales</taxon>
        <taxon>Fabaceae</taxon>
        <taxon>Papilionoideae</taxon>
        <taxon>50 kb inversion clade</taxon>
        <taxon>NPAAA clade</taxon>
        <taxon>Hologalegina</taxon>
        <taxon>IRL clade</taxon>
        <taxon>Trifolieae</taxon>
        <taxon>Trifolium</taxon>
    </lineage>
</organism>
<sequence>QRKLSGGGELPEVGGVMVVELPAVGVVAVVELVSSGQQL</sequence>
<evidence type="ECO:0000313" key="1">
    <source>
        <dbReference type="EMBL" id="MCI41751.1"/>
    </source>
</evidence>
<accession>A0A392RYP7</accession>
<dbReference type="EMBL" id="LXQA010295816">
    <property type="protein sequence ID" value="MCI41751.1"/>
    <property type="molecule type" value="Genomic_DNA"/>
</dbReference>
<keyword evidence="2" id="KW-1185">Reference proteome</keyword>
<dbReference type="Proteomes" id="UP000265520">
    <property type="component" value="Unassembled WGS sequence"/>
</dbReference>
<protein>
    <submittedName>
        <fullName evidence="1">Uncharacterized protein</fullName>
    </submittedName>
</protein>
<evidence type="ECO:0000313" key="2">
    <source>
        <dbReference type="Proteomes" id="UP000265520"/>
    </source>
</evidence>
<feature type="non-terminal residue" evidence="1">
    <location>
        <position position="1"/>
    </location>
</feature>
<dbReference type="AlphaFoldDB" id="A0A392RYP7"/>
<reference evidence="1 2" key="1">
    <citation type="journal article" date="2018" name="Front. Plant Sci.">
        <title>Red Clover (Trifolium pratense) and Zigzag Clover (T. medium) - A Picture of Genomic Similarities and Differences.</title>
        <authorList>
            <person name="Dluhosova J."/>
            <person name="Istvanek J."/>
            <person name="Nedelnik J."/>
            <person name="Repkova J."/>
        </authorList>
    </citation>
    <scope>NUCLEOTIDE SEQUENCE [LARGE SCALE GENOMIC DNA]</scope>
    <source>
        <strain evidence="2">cv. 10/8</strain>
        <tissue evidence="1">Leaf</tissue>
    </source>
</reference>
<proteinExistence type="predicted"/>
<name>A0A392RYP7_9FABA</name>